<dbReference type="Proteomes" id="UP000006304">
    <property type="component" value="Chromosome"/>
</dbReference>
<name>K0F2A7_NOCB7</name>
<sequence>MYKLRIFRVALGIALGAMMFGAGAGAGAGAGPAQATRQVFSEVDTSPGQVGCILDDQEVFCVVHGWAITLPGPKPDCGGYGPYPKFTLRNQGPAEASYSCTQIVMLGERLPFRKIIASAAITCTGLPRESGIQCVNAEYGFNVSRTEYTLR</sequence>
<dbReference type="EMBL" id="CP003876">
    <property type="protein sequence ID" value="AFU03852.1"/>
    <property type="molecule type" value="Genomic_DNA"/>
</dbReference>
<evidence type="ECO:0008006" key="4">
    <source>
        <dbReference type="Google" id="ProtNLM"/>
    </source>
</evidence>
<keyword evidence="1" id="KW-0732">Signal</keyword>
<dbReference type="KEGG" id="nbr:O3I_029515"/>
<dbReference type="HOGENOM" id="CLU_1729482_0_0_11"/>
<evidence type="ECO:0000256" key="1">
    <source>
        <dbReference type="SAM" id="SignalP"/>
    </source>
</evidence>
<evidence type="ECO:0000313" key="2">
    <source>
        <dbReference type="EMBL" id="AFU03852.1"/>
    </source>
</evidence>
<dbReference type="RefSeq" id="WP_014986707.1">
    <property type="nucleotide sequence ID" value="NC_018681.1"/>
</dbReference>
<organism evidence="2 3">
    <name type="scientific">Nocardia brasiliensis (strain ATCC 700358 / HUJEG-1)</name>
    <dbReference type="NCBI Taxonomy" id="1133849"/>
    <lineage>
        <taxon>Bacteria</taxon>
        <taxon>Bacillati</taxon>
        <taxon>Actinomycetota</taxon>
        <taxon>Actinomycetes</taxon>
        <taxon>Mycobacteriales</taxon>
        <taxon>Nocardiaceae</taxon>
        <taxon>Nocardia</taxon>
    </lineage>
</organism>
<reference evidence="2 3" key="1">
    <citation type="journal article" date="2012" name="J. Bacteriol.">
        <title>Complete genome sequence of Nocardia brasiliensis HUJEG-1.</title>
        <authorList>
            <person name="Vera-Cabrera L."/>
            <person name="Ortiz-Lopez R."/>
            <person name="Elizondo-Gonzalez R."/>
            <person name="Perez-Maya A.A."/>
            <person name="Ocampo-Candiani J."/>
        </authorList>
    </citation>
    <scope>NUCLEOTIDE SEQUENCE [LARGE SCALE GENOMIC DNA]</scope>
    <source>
        <strain evidence="3">ATCC 700358</strain>
    </source>
</reference>
<feature type="signal peptide" evidence="1">
    <location>
        <begin position="1"/>
        <end position="24"/>
    </location>
</feature>
<keyword evidence="3" id="KW-1185">Reference proteome</keyword>
<feature type="chain" id="PRO_5038805587" description="Secreted protein" evidence="1">
    <location>
        <begin position="25"/>
        <end position="151"/>
    </location>
</feature>
<proteinExistence type="predicted"/>
<protein>
    <recommendedName>
        <fullName evidence="4">Secreted protein</fullName>
    </recommendedName>
</protein>
<gene>
    <name evidence="2" type="ORF">O3I_029515</name>
</gene>
<dbReference type="AlphaFoldDB" id="K0F2A7"/>
<accession>K0F2A7</accession>
<evidence type="ECO:0000313" key="3">
    <source>
        <dbReference type="Proteomes" id="UP000006304"/>
    </source>
</evidence>